<dbReference type="eggNOG" id="COG2304">
    <property type="taxonomic scope" value="Bacteria"/>
</dbReference>
<dbReference type="InterPro" id="IPR002035">
    <property type="entry name" value="VWF_A"/>
</dbReference>
<dbReference type="BioCyc" id="SCEL448385:SCE_RS14755-MONOMER"/>
<dbReference type="PROSITE" id="PS50234">
    <property type="entry name" value="VWFA"/>
    <property type="match status" value="1"/>
</dbReference>
<organism evidence="4 5">
    <name type="scientific">Sorangium cellulosum (strain So ce56)</name>
    <name type="common">Polyangium cellulosum (strain So ce56)</name>
    <dbReference type="NCBI Taxonomy" id="448385"/>
    <lineage>
        <taxon>Bacteria</taxon>
        <taxon>Pseudomonadati</taxon>
        <taxon>Myxococcota</taxon>
        <taxon>Polyangia</taxon>
        <taxon>Polyangiales</taxon>
        <taxon>Polyangiaceae</taxon>
        <taxon>Sorangium</taxon>
    </lineage>
</organism>
<dbReference type="RefSeq" id="WP_012235505.1">
    <property type="nucleotide sequence ID" value="NC_010162.1"/>
</dbReference>
<evidence type="ECO:0000256" key="1">
    <source>
        <dbReference type="SAM" id="MobiDB-lite"/>
    </source>
</evidence>
<feature type="domain" description="VWFA" evidence="3">
    <location>
        <begin position="94"/>
        <end position="305"/>
    </location>
</feature>
<dbReference type="CDD" id="cd00198">
    <property type="entry name" value="vWFA"/>
    <property type="match status" value="1"/>
</dbReference>
<feature type="chain" id="PRO_5002735900" description="VWFA domain-containing protein" evidence="2">
    <location>
        <begin position="19"/>
        <end position="399"/>
    </location>
</feature>
<evidence type="ECO:0000313" key="5">
    <source>
        <dbReference type="Proteomes" id="UP000002139"/>
    </source>
</evidence>
<dbReference type="SMART" id="SM00327">
    <property type="entry name" value="VWA"/>
    <property type="match status" value="1"/>
</dbReference>
<reference evidence="4 5" key="1">
    <citation type="journal article" date="2007" name="Nat. Biotechnol.">
        <title>Complete genome sequence of the myxobacterium Sorangium cellulosum.</title>
        <authorList>
            <person name="Schneiker S."/>
            <person name="Perlova O."/>
            <person name="Kaiser O."/>
            <person name="Gerth K."/>
            <person name="Alici A."/>
            <person name="Altmeyer M.O."/>
            <person name="Bartels D."/>
            <person name="Bekel T."/>
            <person name="Beyer S."/>
            <person name="Bode E."/>
            <person name="Bode H.B."/>
            <person name="Bolten C.J."/>
            <person name="Choudhuri J.V."/>
            <person name="Doss S."/>
            <person name="Elnakady Y.A."/>
            <person name="Frank B."/>
            <person name="Gaigalat L."/>
            <person name="Goesmann A."/>
            <person name="Groeger C."/>
            <person name="Gross F."/>
            <person name="Jelsbak L."/>
            <person name="Jelsbak L."/>
            <person name="Kalinowski J."/>
            <person name="Kegler C."/>
            <person name="Knauber T."/>
            <person name="Konietzny S."/>
            <person name="Kopp M."/>
            <person name="Krause L."/>
            <person name="Krug D."/>
            <person name="Linke B."/>
            <person name="Mahmud T."/>
            <person name="Martinez-Arias R."/>
            <person name="McHardy A.C."/>
            <person name="Merai M."/>
            <person name="Meyer F."/>
            <person name="Mormann S."/>
            <person name="Munoz-Dorado J."/>
            <person name="Perez J."/>
            <person name="Pradella S."/>
            <person name="Rachid S."/>
            <person name="Raddatz G."/>
            <person name="Rosenau F."/>
            <person name="Rueckert C."/>
            <person name="Sasse F."/>
            <person name="Scharfe M."/>
            <person name="Schuster S.C."/>
            <person name="Suen G."/>
            <person name="Treuner-Lange A."/>
            <person name="Velicer G.J."/>
            <person name="Vorholter F.-J."/>
            <person name="Weissman K.J."/>
            <person name="Welch R.D."/>
            <person name="Wenzel S.C."/>
            <person name="Whitworth D.E."/>
            <person name="Wilhelm S."/>
            <person name="Wittmann C."/>
            <person name="Bloecker H."/>
            <person name="Puehler A."/>
            <person name="Mueller R."/>
        </authorList>
    </citation>
    <scope>NUCLEOTIDE SEQUENCE [LARGE SCALE GENOMIC DNA]</scope>
    <source>
        <strain evidence="5">So ce56</strain>
    </source>
</reference>
<sequence>MRLPAMGIALFTVAVASAACGGGGDDQNLNQSGSGAGNSSGNGSGGDDGGFGSGGVTSGSGAGSGNPSSGAGPSTGAGEACATQSAQAGLQPVYLAVAFDVSGSMGMNDRPSHSKELKWDPVVAATKQFFKDPASAGLTASLTFFPGERRMCDASTYRTPDVEMTPLPSEAFGEAIDDVTPANDDDWGTSTPTAFVVDGTVTFIKAQRQENPGKYALVLVTDGYPQRCSRDADSIEAVVRRVEGAHQDNVPTYVIGVANPPEDEPGNVDNLRDIAVAGGTGKAFIIETGNPDATATAFRAAIDEIRGAAVSCTVAIPAAPDGRTFDKQRVRVTYTSGGGQPKAVAYDQECASADAWRYDNPSNPTQIELCESVCGAIQSDPQASLGVDFTCEDVIDIPQ</sequence>
<dbReference type="InterPro" id="IPR036465">
    <property type="entry name" value="vWFA_dom_sf"/>
</dbReference>
<dbReference type="Proteomes" id="UP000002139">
    <property type="component" value="Chromosome"/>
</dbReference>
<feature type="compositionally biased region" description="Low complexity" evidence="1">
    <location>
        <begin position="65"/>
        <end position="78"/>
    </location>
</feature>
<evidence type="ECO:0000313" key="4">
    <source>
        <dbReference type="EMBL" id="CAN93033.1"/>
    </source>
</evidence>
<gene>
    <name evidence="4" type="ordered locus">sce2874</name>
</gene>
<dbReference type="AlphaFoldDB" id="A9GEN0"/>
<evidence type="ECO:0000259" key="3">
    <source>
        <dbReference type="PROSITE" id="PS50234"/>
    </source>
</evidence>
<feature type="region of interest" description="Disordered" evidence="1">
    <location>
        <begin position="29"/>
        <end position="79"/>
    </location>
</feature>
<feature type="compositionally biased region" description="Gly residues" evidence="1">
    <location>
        <begin position="34"/>
        <end position="64"/>
    </location>
</feature>
<keyword evidence="5" id="KW-1185">Reference proteome</keyword>
<dbReference type="PROSITE" id="PS51257">
    <property type="entry name" value="PROKAR_LIPOPROTEIN"/>
    <property type="match status" value="1"/>
</dbReference>
<proteinExistence type="predicted"/>
<protein>
    <recommendedName>
        <fullName evidence="3">VWFA domain-containing protein</fullName>
    </recommendedName>
</protein>
<dbReference type="KEGG" id="scl:sce2874"/>
<accession>A9GEN0</accession>
<dbReference type="Gene3D" id="3.40.50.410">
    <property type="entry name" value="von Willebrand factor, type A domain"/>
    <property type="match status" value="1"/>
</dbReference>
<feature type="signal peptide" evidence="2">
    <location>
        <begin position="1"/>
        <end position="18"/>
    </location>
</feature>
<dbReference type="EMBL" id="AM746676">
    <property type="protein sequence ID" value="CAN93033.1"/>
    <property type="molecule type" value="Genomic_DNA"/>
</dbReference>
<evidence type="ECO:0000256" key="2">
    <source>
        <dbReference type="SAM" id="SignalP"/>
    </source>
</evidence>
<keyword evidence="2" id="KW-0732">Signal</keyword>
<dbReference type="SUPFAM" id="SSF53300">
    <property type="entry name" value="vWA-like"/>
    <property type="match status" value="1"/>
</dbReference>
<dbReference type="HOGENOM" id="CLU_059190_0_0_7"/>
<name>A9GEN0_SORC5</name>